<dbReference type="AlphaFoldDB" id="A0A0K2VJ14"/>
<keyword evidence="1" id="KW-0812">Transmembrane</keyword>
<feature type="transmembrane region" description="Helical" evidence="1">
    <location>
        <begin position="32"/>
        <end position="50"/>
    </location>
</feature>
<evidence type="ECO:0000313" key="2">
    <source>
        <dbReference type="EMBL" id="CDW49966.1"/>
    </source>
</evidence>
<keyword evidence="1" id="KW-0472">Membrane</keyword>
<organism evidence="2">
    <name type="scientific">Lepeophtheirus salmonis</name>
    <name type="common">Salmon louse</name>
    <name type="synonym">Caligus salmonis</name>
    <dbReference type="NCBI Taxonomy" id="72036"/>
    <lineage>
        <taxon>Eukaryota</taxon>
        <taxon>Metazoa</taxon>
        <taxon>Ecdysozoa</taxon>
        <taxon>Arthropoda</taxon>
        <taxon>Crustacea</taxon>
        <taxon>Multicrustacea</taxon>
        <taxon>Hexanauplia</taxon>
        <taxon>Copepoda</taxon>
        <taxon>Siphonostomatoida</taxon>
        <taxon>Caligidae</taxon>
        <taxon>Lepeophtheirus</taxon>
    </lineage>
</organism>
<accession>A0A0K2VJ14</accession>
<keyword evidence="1" id="KW-1133">Transmembrane helix</keyword>
<proteinExistence type="predicted"/>
<sequence length="52" mass="6057">MSTTTNFSAIMLLQPYKALWIFMERRNKIKGIINFSVNPAMFSLIVFLNLEC</sequence>
<protein>
    <submittedName>
        <fullName evidence="2">Uncharacterized protein</fullName>
    </submittedName>
</protein>
<evidence type="ECO:0000256" key="1">
    <source>
        <dbReference type="SAM" id="Phobius"/>
    </source>
</evidence>
<reference evidence="2" key="1">
    <citation type="submission" date="2014-05" db="EMBL/GenBank/DDBJ databases">
        <authorList>
            <person name="Chronopoulou M."/>
        </authorList>
    </citation>
    <scope>NUCLEOTIDE SEQUENCE</scope>
    <source>
        <tissue evidence="2">Whole organism</tissue>
    </source>
</reference>
<name>A0A0K2VJ14_LEPSM</name>
<dbReference type="EMBL" id="HACA01032605">
    <property type="protein sequence ID" value="CDW49966.1"/>
    <property type="molecule type" value="Transcribed_RNA"/>
</dbReference>